<name>A0AAD7RJF6_9TELE</name>
<dbReference type="Proteomes" id="UP001221898">
    <property type="component" value="Unassembled WGS sequence"/>
</dbReference>
<reference evidence="2" key="1">
    <citation type="journal article" date="2023" name="Science">
        <title>Genome structures resolve the early diversification of teleost fishes.</title>
        <authorList>
            <person name="Parey E."/>
            <person name="Louis A."/>
            <person name="Montfort J."/>
            <person name="Bouchez O."/>
            <person name="Roques C."/>
            <person name="Iampietro C."/>
            <person name="Lluch J."/>
            <person name="Castinel A."/>
            <person name="Donnadieu C."/>
            <person name="Desvignes T."/>
            <person name="Floi Bucao C."/>
            <person name="Jouanno E."/>
            <person name="Wen M."/>
            <person name="Mejri S."/>
            <person name="Dirks R."/>
            <person name="Jansen H."/>
            <person name="Henkel C."/>
            <person name="Chen W.J."/>
            <person name="Zahm M."/>
            <person name="Cabau C."/>
            <person name="Klopp C."/>
            <person name="Thompson A.W."/>
            <person name="Robinson-Rechavi M."/>
            <person name="Braasch I."/>
            <person name="Lecointre G."/>
            <person name="Bobe J."/>
            <person name="Postlethwait J.H."/>
            <person name="Berthelot C."/>
            <person name="Roest Crollius H."/>
            <person name="Guiguen Y."/>
        </authorList>
    </citation>
    <scope>NUCLEOTIDE SEQUENCE</scope>
    <source>
        <strain evidence="2">NC1722</strain>
    </source>
</reference>
<accession>A0AAD7RJF6</accession>
<gene>
    <name evidence="2" type="ORF">AAFF_G00190670</name>
</gene>
<dbReference type="AlphaFoldDB" id="A0AAD7RJF6"/>
<evidence type="ECO:0000256" key="1">
    <source>
        <dbReference type="SAM" id="MobiDB-lite"/>
    </source>
</evidence>
<sequence length="122" mass="13942">RERDRGGERERGRDRGERERDRGGRDRAGREREARERDRVRERGGGRERERERERDLTRVPLLQTPLPAIPVLDYSEESAAPTAERLCEFALLCCVTAFPPRSARPQLCSPLSGMPRSSGEG</sequence>
<dbReference type="EMBL" id="JAINUG010000254">
    <property type="protein sequence ID" value="KAJ8385278.1"/>
    <property type="molecule type" value="Genomic_DNA"/>
</dbReference>
<keyword evidence="3" id="KW-1185">Reference proteome</keyword>
<comment type="caution">
    <text evidence="2">The sequence shown here is derived from an EMBL/GenBank/DDBJ whole genome shotgun (WGS) entry which is preliminary data.</text>
</comment>
<protein>
    <submittedName>
        <fullName evidence="2">Uncharacterized protein</fullName>
    </submittedName>
</protein>
<evidence type="ECO:0000313" key="3">
    <source>
        <dbReference type="Proteomes" id="UP001221898"/>
    </source>
</evidence>
<feature type="compositionally biased region" description="Basic and acidic residues" evidence="1">
    <location>
        <begin position="1"/>
        <end position="58"/>
    </location>
</feature>
<evidence type="ECO:0000313" key="2">
    <source>
        <dbReference type="EMBL" id="KAJ8385278.1"/>
    </source>
</evidence>
<feature type="region of interest" description="Disordered" evidence="1">
    <location>
        <begin position="1"/>
        <end position="61"/>
    </location>
</feature>
<proteinExistence type="predicted"/>
<feature type="non-terminal residue" evidence="2">
    <location>
        <position position="1"/>
    </location>
</feature>
<organism evidence="2 3">
    <name type="scientific">Aldrovandia affinis</name>
    <dbReference type="NCBI Taxonomy" id="143900"/>
    <lineage>
        <taxon>Eukaryota</taxon>
        <taxon>Metazoa</taxon>
        <taxon>Chordata</taxon>
        <taxon>Craniata</taxon>
        <taxon>Vertebrata</taxon>
        <taxon>Euteleostomi</taxon>
        <taxon>Actinopterygii</taxon>
        <taxon>Neopterygii</taxon>
        <taxon>Teleostei</taxon>
        <taxon>Notacanthiformes</taxon>
        <taxon>Halosauridae</taxon>
        <taxon>Aldrovandia</taxon>
    </lineage>
</organism>